<dbReference type="PANTHER" id="PTHR30290:SF10">
    <property type="entry name" value="PERIPLASMIC OLIGOPEPTIDE-BINDING PROTEIN-RELATED"/>
    <property type="match status" value="1"/>
</dbReference>
<feature type="signal peptide" evidence="5">
    <location>
        <begin position="1"/>
        <end position="23"/>
    </location>
</feature>
<evidence type="ECO:0000256" key="4">
    <source>
        <dbReference type="ARBA" id="ARBA00022729"/>
    </source>
</evidence>
<feature type="domain" description="Solute-binding protein family 5" evidence="6">
    <location>
        <begin position="68"/>
        <end position="447"/>
    </location>
</feature>
<gene>
    <name evidence="7" type="ORF">ACFFHW_12815</name>
</gene>
<evidence type="ECO:0000313" key="7">
    <source>
        <dbReference type="EMBL" id="MFC0268854.1"/>
    </source>
</evidence>
<evidence type="ECO:0000256" key="3">
    <source>
        <dbReference type="ARBA" id="ARBA00022448"/>
    </source>
</evidence>
<dbReference type="InterPro" id="IPR000914">
    <property type="entry name" value="SBP_5_dom"/>
</dbReference>
<comment type="subcellular location">
    <subcellularLocation>
        <location evidence="1">Cell envelope</location>
    </subcellularLocation>
</comment>
<reference evidence="7 8" key="1">
    <citation type="submission" date="2024-09" db="EMBL/GenBank/DDBJ databases">
        <authorList>
            <person name="Sun Q."/>
            <person name="Mori K."/>
        </authorList>
    </citation>
    <scope>NUCLEOTIDE SEQUENCE [LARGE SCALE GENOMIC DNA]</scope>
    <source>
        <strain evidence="7 8">CCM 7415</strain>
    </source>
</reference>
<name>A0ABV6G6H5_9GAMM</name>
<dbReference type="CDD" id="cd08504">
    <property type="entry name" value="PBP2_OppA"/>
    <property type="match status" value="1"/>
</dbReference>
<comment type="similarity">
    <text evidence="2">Belongs to the bacterial solute-binding protein 5 family.</text>
</comment>
<keyword evidence="4 5" id="KW-0732">Signal</keyword>
<protein>
    <submittedName>
        <fullName evidence="7">Peptide ABC transporter substrate-binding protein</fullName>
    </submittedName>
</protein>
<dbReference type="InterPro" id="IPR039424">
    <property type="entry name" value="SBP_5"/>
</dbReference>
<dbReference type="Gene3D" id="3.10.105.10">
    <property type="entry name" value="Dipeptide-binding Protein, Domain 3"/>
    <property type="match status" value="1"/>
</dbReference>
<evidence type="ECO:0000313" key="8">
    <source>
        <dbReference type="Proteomes" id="UP001589814"/>
    </source>
</evidence>
<evidence type="ECO:0000256" key="2">
    <source>
        <dbReference type="ARBA" id="ARBA00005695"/>
    </source>
</evidence>
<keyword evidence="3" id="KW-0813">Transport</keyword>
<evidence type="ECO:0000259" key="6">
    <source>
        <dbReference type="Pfam" id="PF00496"/>
    </source>
</evidence>
<comment type="caution">
    <text evidence="7">The sequence shown here is derived from an EMBL/GenBank/DDBJ whole genome shotgun (WGS) entry which is preliminary data.</text>
</comment>
<dbReference type="PANTHER" id="PTHR30290">
    <property type="entry name" value="PERIPLASMIC BINDING COMPONENT OF ABC TRANSPORTER"/>
    <property type="match status" value="1"/>
</dbReference>
<dbReference type="RefSeq" id="WP_019950705.1">
    <property type="nucleotide sequence ID" value="NZ_JBHLVX010000050.1"/>
</dbReference>
<dbReference type="PIRSF" id="PIRSF002741">
    <property type="entry name" value="MppA"/>
    <property type="match status" value="1"/>
</dbReference>
<proteinExistence type="inferred from homology"/>
<dbReference type="Gene3D" id="3.90.76.10">
    <property type="entry name" value="Dipeptide-binding Protein, Domain 1"/>
    <property type="match status" value="1"/>
</dbReference>
<organism evidence="7 8">
    <name type="scientific">Kushneria aurantia</name>
    <dbReference type="NCBI Taxonomy" id="504092"/>
    <lineage>
        <taxon>Bacteria</taxon>
        <taxon>Pseudomonadati</taxon>
        <taxon>Pseudomonadota</taxon>
        <taxon>Gammaproteobacteria</taxon>
        <taxon>Oceanospirillales</taxon>
        <taxon>Halomonadaceae</taxon>
        <taxon>Kushneria</taxon>
    </lineage>
</organism>
<dbReference type="SUPFAM" id="SSF53850">
    <property type="entry name" value="Periplasmic binding protein-like II"/>
    <property type="match status" value="1"/>
</dbReference>
<keyword evidence="8" id="KW-1185">Reference proteome</keyword>
<dbReference type="EMBL" id="JBHLVX010000050">
    <property type="protein sequence ID" value="MFC0268854.1"/>
    <property type="molecule type" value="Genomic_DNA"/>
</dbReference>
<dbReference type="Gene3D" id="3.40.190.10">
    <property type="entry name" value="Periplasmic binding protein-like II"/>
    <property type="match status" value="1"/>
</dbReference>
<dbReference type="Pfam" id="PF00496">
    <property type="entry name" value="SBP_bac_5"/>
    <property type="match status" value="1"/>
</dbReference>
<dbReference type="Proteomes" id="UP001589814">
    <property type="component" value="Unassembled WGS sequence"/>
</dbReference>
<dbReference type="InterPro" id="IPR030678">
    <property type="entry name" value="Peptide/Ni-bd"/>
</dbReference>
<evidence type="ECO:0000256" key="5">
    <source>
        <dbReference type="SAM" id="SignalP"/>
    </source>
</evidence>
<evidence type="ECO:0000256" key="1">
    <source>
        <dbReference type="ARBA" id="ARBA00004196"/>
    </source>
</evidence>
<accession>A0ABV6G6H5</accession>
<sequence>MTTFKLRGPVAALLLCLPFAASAATLDIGIQGEPSSLDAAGVNGAVLDNDVLGDLYEGLVTLGPEGDYRPGVARDWSVSDDGLVWTFELRDNARWSDGEAVTAEDFVLAFQRVLDPATASVYANLLYPIRGGAAINAGEAAPESLGVRADGEHRLVIELAHPTPWLPTLMAHIVASPVPAHLLREYGSDWTDLDHIATNGAFTPHSWTSHDHLAAVKNPWFHAADGVALDGVNYYPVEDLNSGLARFQSGELEIMRDFDANRLAWLRDHLGDAVHLHNQLATYYYALNSRPGHPTDDPRVREALNLALDRDIIANKVLSGAVTATDALVPAGTSGYTSQTMPGLDADRQARLARARTLLAAAGYGADNPLRLALRYNARDDHRRIAVAIAAMWRPLGIEVAMVNAEASVHYAALAEGDFDVARASWVADFDDASNFLGILTSDSAKNYGDYDSAEFDALMAESASERDPEARQALLEQAERVALGDYALAPIFSDAARNLVSPTVEGWADNAINRHLSRWISLDAAP</sequence>
<feature type="chain" id="PRO_5045297125" evidence="5">
    <location>
        <begin position="24"/>
        <end position="527"/>
    </location>
</feature>